<dbReference type="EMBL" id="AZEA01000001">
    <property type="protein sequence ID" value="KRK89907.1"/>
    <property type="molecule type" value="Genomic_DNA"/>
</dbReference>
<dbReference type="GO" id="GO:0005524">
    <property type="term" value="F:ATP binding"/>
    <property type="evidence" value="ECO:0007669"/>
    <property type="project" value="UniProtKB-UniRule"/>
</dbReference>
<proteinExistence type="inferred from homology"/>
<dbReference type="Proteomes" id="UP000051581">
    <property type="component" value="Unassembled WGS sequence"/>
</dbReference>
<dbReference type="FunFam" id="3.40.50.300:FF:000991">
    <property type="entry name" value="Dephospho-CoA kinase"/>
    <property type="match status" value="1"/>
</dbReference>
<organism evidence="10 11">
    <name type="scientific">Lentilactobacillus sunkii DSM 19904</name>
    <dbReference type="NCBI Taxonomy" id="1423808"/>
    <lineage>
        <taxon>Bacteria</taxon>
        <taxon>Bacillati</taxon>
        <taxon>Bacillota</taxon>
        <taxon>Bacilli</taxon>
        <taxon>Lactobacillales</taxon>
        <taxon>Lactobacillaceae</taxon>
        <taxon>Lentilactobacillus</taxon>
    </lineage>
</organism>
<evidence type="ECO:0000313" key="10">
    <source>
        <dbReference type="EMBL" id="KRK89907.1"/>
    </source>
</evidence>
<evidence type="ECO:0000256" key="7">
    <source>
        <dbReference type="ARBA" id="ARBA00022993"/>
    </source>
</evidence>
<dbReference type="AlphaFoldDB" id="A0A0R1L880"/>
<comment type="catalytic activity">
    <reaction evidence="8">
        <text>3'-dephospho-CoA + ATP = ADP + CoA + H(+)</text>
        <dbReference type="Rhea" id="RHEA:18245"/>
        <dbReference type="ChEBI" id="CHEBI:15378"/>
        <dbReference type="ChEBI" id="CHEBI:30616"/>
        <dbReference type="ChEBI" id="CHEBI:57287"/>
        <dbReference type="ChEBI" id="CHEBI:57328"/>
        <dbReference type="ChEBI" id="CHEBI:456216"/>
        <dbReference type="EC" id="2.7.1.24"/>
    </reaction>
</comment>
<dbReference type="PANTHER" id="PTHR10695:SF46">
    <property type="entry name" value="BIFUNCTIONAL COENZYME A SYNTHASE-RELATED"/>
    <property type="match status" value="1"/>
</dbReference>
<comment type="pathway">
    <text evidence="8">Cofactor biosynthesis; coenzyme A biosynthesis; CoA from (R)-pantothenate: step 5/5.</text>
</comment>
<evidence type="ECO:0000256" key="5">
    <source>
        <dbReference type="ARBA" id="ARBA00022777"/>
    </source>
</evidence>
<name>A0A0R1L880_9LACO</name>
<dbReference type="InterPro" id="IPR027417">
    <property type="entry name" value="P-loop_NTPase"/>
</dbReference>
<comment type="caution">
    <text evidence="10">The sequence shown here is derived from an EMBL/GenBank/DDBJ whole genome shotgun (WGS) entry which is preliminary data.</text>
</comment>
<gene>
    <name evidence="8" type="primary">coaE</name>
    <name evidence="10" type="ORF">FD17_GL000145</name>
</gene>
<dbReference type="HAMAP" id="MF_00376">
    <property type="entry name" value="Dephospho_CoA_kinase"/>
    <property type="match status" value="1"/>
</dbReference>
<dbReference type="PROSITE" id="PS51219">
    <property type="entry name" value="DPCK"/>
    <property type="match status" value="1"/>
</dbReference>
<dbReference type="PATRIC" id="fig|1423808.3.peg.146"/>
<evidence type="ECO:0000256" key="6">
    <source>
        <dbReference type="ARBA" id="ARBA00022840"/>
    </source>
</evidence>
<dbReference type="CDD" id="cd02022">
    <property type="entry name" value="DPCK"/>
    <property type="match status" value="1"/>
</dbReference>
<evidence type="ECO:0000256" key="2">
    <source>
        <dbReference type="ARBA" id="ARBA00022490"/>
    </source>
</evidence>
<evidence type="ECO:0000313" key="11">
    <source>
        <dbReference type="Proteomes" id="UP000051581"/>
    </source>
</evidence>
<accession>A0A0R1L880</accession>
<feature type="binding site" evidence="8">
    <location>
        <begin position="12"/>
        <end position="17"/>
    </location>
    <ligand>
        <name>ATP</name>
        <dbReference type="ChEBI" id="CHEBI:30616"/>
    </ligand>
</feature>
<evidence type="ECO:0000256" key="9">
    <source>
        <dbReference type="NCBIfam" id="TIGR00152"/>
    </source>
</evidence>
<evidence type="ECO:0000256" key="8">
    <source>
        <dbReference type="HAMAP-Rule" id="MF_00376"/>
    </source>
</evidence>
<keyword evidence="2 8" id="KW-0963">Cytoplasm</keyword>
<protein>
    <recommendedName>
        <fullName evidence="8 9">Dephospho-CoA kinase</fullName>
        <ecNumber evidence="8 9">2.7.1.24</ecNumber>
    </recommendedName>
    <alternativeName>
        <fullName evidence="8">Dephosphocoenzyme A kinase</fullName>
    </alternativeName>
</protein>
<keyword evidence="4 8" id="KW-0547">Nucleotide-binding</keyword>
<dbReference type="GO" id="GO:0005737">
    <property type="term" value="C:cytoplasm"/>
    <property type="evidence" value="ECO:0007669"/>
    <property type="project" value="UniProtKB-SubCell"/>
</dbReference>
<evidence type="ECO:0000256" key="4">
    <source>
        <dbReference type="ARBA" id="ARBA00022741"/>
    </source>
</evidence>
<keyword evidence="11" id="KW-1185">Reference proteome</keyword>
<keyword evidence="3 8" id="KW-0808">Transferase</keyword>
<sequence length="196" mass="21983">MTKLIGLTGGIATGKSLVSDYLQQQGIPIIDADLVTHKVEQKGTEGLKALVRVFGRQILLPDGSLDRRGLGQIVFNSPNDLKALVRTIDPFIRDEIFKQLETYKDDELTVLDAPTLFENGYAHLVDEVIVVYSDPVTQLHRLMKRNKLSIVEANTRIKNQWPMQTKCDLADTIIYNSGTVSTTLTQVDKWLANEMK</sequence>
<evidence type="ECO:0000256" key="3">
    <source>
        <dbReference type="ARBA" id="ARBA00022679"/>
    </source>
</evidence>
<comment type="function">
    <text evidence="8">Catalyzes the phosphorylation of the 3'-hydroxyl group of dephosphocoenzyme A to form coenzyme A.</text>
</comment>
<dbReference type="Pfam" id="PF01121">
    <property type="entry name" value="CoaE"/>
    <property type="match status" value="1"/>
</dbReference>
<comment type="similarity">
    <text evidence="1 8">Belongs to the CoaE family.</text>
</comment>
<dbReference type="EC" id="2.7.1.24" evidence="8 9"/>
<keyword evidence="7 8" id="KW-0173">Coenzyme A biosynthesis</keyword>
<dbReference type="Gene3D" id="3.40.50.300">
    <property type="entry name" value="P-loop containing nucleotide triphosphate hydrolases"/>
    <property type="match status" value="1"/>
</dbReference>
<keyword evidence="5 8" id="KW-0418">Kinase</keyword>
<comment type="subcellular location">
    <subcellularLocation>
        <location evidence="8">Cytoplasm</location>
    </subcellularLocation>
</comment>
<dbReference type="GO" id="GO:0015937">
    <property type="term" value="P:coenzyme A biosynthetic process"/>
    <property type="evidence" value="ECO:0007669"/>
    <property type="project" value="UniProtKB-UniRule"/>
</dbReference>
<dbReference type="RefSeq" id="WP_057822752.1">
    <property type="nucleotide sequence ID" value="NZ_AZEA01000001.1"/>
</dbReference>
<keyword evidence="6 8" id="KW-0067">ATP-binding</keyword>
<dbReference type="NCBIfam" id="TIGR00152">
    <property type="entry name" value="dephospho-CoA kinase"/>
    <property type="match status" value="1"/>
</dbReference>
<dbReference type="GO" id="GO:0004140">
    <property type="term" value="F:dephospho-CoA kinase activity"/>
    <property type="evidence" value="ECO:0007669"/>
    <property type="project" value="UniProtKB-UniRule"/>
</dbReference>
<dbReference type="InterPro" id="IPR001977">
    <property type="entry name" value="Depp_CoAkinase"/>
</dbReference>
<evidence type="ECO:0000256" key="1">
    <source>
        <dbReference type="ARBA" id="ARBA00009018"/>
    </source>
</evidence>
<dbReference type="SUPFAM" id="SSF52540">
    <property type="entry name" value="P-loop containing nucleoside triphosphate hydrolases"/>
    <property type="match status" value="1"/>
</dbReference>
<dbReference type="UniPathway" id="UPA00241">
    <property type="reaction ID" value="UER00356"/>
</dbReference>
<dbReference type="OrthoDB" id="9812943at2"/>
<reference evidence="10 11" key="1">
    <citation type="journal article" date="2015" name="Genome Announc.">
        <title>Expanding the biotechnology potential of lactobacilli through comparative genomics of 213 strains and associated genera.</title>
        <authorList>
            <person name="Sun Z."/>
            <person name="Harris H.M."/>
            <person name="McCann A."/>
            <person name="Guo C."/>
            <person name="Argimon S."/>
            <person name="Zhang W."/>
            <person name="Yang X."/>
            <person name="Jeffery I.B."/>
            <person name="Cooney J.C."/>
            <person name="Kagawa T.F."/>
            <person name="Liu W."/>
            <person name="Song Y."/>
            <person name="Salvetti E."/>
            <person name="Wrobel A."/>
            <person name="Rasinkangas P."/>
            <person name="Parkhill J."/>
            <person name="Rea M.C."/>
            <person name="O'Sullivan O."/>
            <person name="Ritari J."/>
            <person name="Douillard F.P."/>
            <person name="Paul Ross R."/>
            <person name="Yang R."/>
            <person name="Briner A.E."/>
            <person name="Felis G.E."/>
            <person name="de Vos W.M."/>
            <person name="Barrangou R."/>
            <person name="Klaenhammer T.R."/>
            <person name="Caufield P.W."/>
            <person name="Cui Y."/>
            <person name="Zhang H."/>
            <person name="O'Toole P.W."/>
        </authorList>
    </citation>
    <scope>NUCLEOTIDE SEQUENCE [LARGE SCALE GENOMIC DNA]</scope>
    <source>
        <strain evidence="10 11">DSM 19904</strain>
    </source>
</reference>
<dbReference type="PANTHER" id="PTHR10695">
    <property type="entry name" value="DEPHOSPHO-COA KINASE-RELATED"/>
    <property type="match status" value="1"/>
</dbReference>